<sequence length="212" mass="22181">MKTGALIDILVADLEPSRLRFRARLRLELACGAVLAGLILLVALRLRPDLGAQIASPRLWFKFVTTLTLSVTSLGLVSRLATPGAKVKPWLGALSLTLLVIGFGVLAEAVTTPPASWAARLVGHNAPYCLTLIPLLSAAPLACALHALRRGAPSDPGLAGAVAGLLAGGVGATLYALHCTDDSPFFVVAWYSLAIAIVTLAGYAAGRRWLNW</sequence>
<protein>
    <recommendedName>
        <fullName evidence="4">DUF1109 family protein</fullName>
    </recommendedName>
</protein>
<dbReference type="KEGG" id="mbry:B1812_12410"/>
<gene>
    <name evidence="2" type="ORF">B1812_12410</name>
</gene>
<reference evidence="2 3" key="1">
    <citation type="submission" date="2017-02" db="EMBL/GenBank/DDBJ databases">
        <authorList>
            <person name="Peterson S.W."/>
        </authorList>
    </citation>
    <scope>NUCLEOTIDE SEQUENCE [LARGE SCALE GENOMIC DNA]</scope>
    <source>
        <strain evidence="2 3">S285</strain>
    </source>
</reference>
<dbReference type="EMBL" id="CP019948">
    <property type="protein sequence ID" value="ARN81749.1"/>
    <property type="molecule type" value="Genomic_DNA"/>
</dbReference>
<keyword evidence="3" id="KW-1185">Reference proteome</keyword>
<evidence type="ECO:0000256" key="1">
    <source>
        <dbReference type="SAM" id="Phobius"/>
    </source>
</evidence>
<feature type="transmembrane region" description="Helical" evidence="1">
    <location>
        <begin position="59"/>
        <end position="78"/>
    </location>
</feature>
<evidence type="ECO:0000313" key="2">
    <source>
        <dbReference type="EMBL" id="ARN81749.1"/>
    </source>
</evidence>
<name>A0A1W6MW72_9HYPH</name>
<evidence type="ECO:0008006" key="4">
    <source>
        <dbReference type="Google" id="ProtNLM"/>
    </source>
</evidence>
<dbReference type="Proteomes" id="UP000193978">
    <property type="component" value="Chromosome"/>
</dbReference>
<accession>A0A1W6MW72</accession>
<feature type="transmembrane region" description="Helical" evidence="1">
    <location>
        <begin position="90"/>
        <end position="110"/>
    </location>
</feature>
<proteinExistence type="predicted"/>
<feature type="transmembrane region" description="Helical" evidence="1">
    <location>
        <begin position="157"/>
        <end position="177"/>
    </location>
</feature>
<dbReference type="InterPro" id="IPR009495">
    <property type="entry name" value="NrsF"/>
</dbReference>
<organism evidence="2 3">
    <name type="scientific">Methylocystis bryophila</name>
    <dbReference type="NCBI Taxonomy" id="655015"/>
    <lineage>
        <taxon>Bacteria</taxon>
        <taxon>Pseudomonadati</taxon>
        <taxon>Pseudomonadota</taxon>
        <taxon>Alphaproteobacteria</taxon>
        <taxon>Hyphomicrobiales</taxon>
        <taxon>Methylocystaceae</taxon>
        <taxon>Methylocystis</taxon>
    </lineage>
</organism>
<dbReference type="OrthoDB" id="9816468at2"/>
<feature type="transmembrane region" description="Helical" evidence="1">
    <location>
        <begin position="27"/>
        <end position="47"/>
    </location>
</feature>
<dbReference type="RefSeq" id="WP_085771864.1">
    <property type="nucleotide sequence ID" value="NZ_AP027149.1"/>
</dbReference>
<evidence type="ECO:0000313" key="3">
    <source>
        <dbReference type="Proteomes" id="UP000193978"/>
    </source>
</evidence>
<dbReference type="AlphaFoldDB" id="A0A1W6MW72"/>
<feature type="transmembrane region" description="Helical" evidence="1">
    <location>
        <begin position="183"/>
        <end position="206"/>
    </location>
</feature>
<keyword evidence="1" id="KW-0472">Membrane</keyword>
<keyword evidence="1" id="KW-1133">Transmembrane helix</keyword>
<dbReference type="STRING" id="655015.B1812_12410"/>
<feature type="transmembrane region" description="Helical" evidence="1">
    <location>
        <begin position="125"/>
        <end position="145"/>
    </location>
</feature>
<keyword evidence="1" id="KW-0812">Transmembrane</keyword>
<dbReference type="Pfam" id="PF06532">
    <property type="entry name" value="NrsF"/>
    <property type="match status" value="1"/>
</dbReference>